<protein>
    <submittedName>
        <fullName evidence="1">Uncharacterized protein</fullName>
    </submittedName>
</protein>
<evidence type="ECO:0000313" key="1">
    <source>
        <dbReference type="EMBL" id="KAL0914396.1"/>
    </source>
</evidence>
<dbReference type="PANTHER" id="PTHR33264">
    <property type="entry name" value="EXPRESSED PROTEIN"/>
    <property type="match status" value="1"/>
</dbReference>
<sequence>MCQQITHNRSPPAIVKEKSKHKPRFSEIAGRTTAECVAICCCCPCSIFSILILLALRLPKGLCRWALRKRIQLRRAKKLAARIGSSIGGSAHIRWSTTAIKGDVDEFAGLSLVMLVGNQWPERSPAADVRALEMEVWSEFTCRGFWRSQSAREEGPLGGLEKAHPGPLPLLSSLSESPLPPTLFHVEAFPCSDTSGLRGPE</sequence>
<proteinExistence type="predicted"/>
<accession>A0ABD0UVL1</accession>
<dbReference type="Proteomes" id="UP001552299">
    <property type="component" value="Unassembled WGS sequence"/>
</dbReference>
<gene>
    <name evidence="1" type="ORF">M5K25_014740</name>
</gene>
<dbReference type="EMBL" id="JANQDX010000012">
    <property type="protein sequence ID" value="KAL0914396.1"/>
    <property type="molecule type" value="Genomic_DNA"/>
</dbReference>
<dbReference type="PANTHER" id="PTHR33264:SF55">
    <property type="entry name" value="TRANSMEMBRANE PROTEIN"/>
    <property type="match status" value="1"/>
</dbReference>
<comment type="caution">
    <text evidence="1">The sequence shown here is derived from an EMBL/GenBank/DDBJ whole genome shotgun (WGS) entry which is preliminary data.</text>
</comment>
<name>A0ABD0UVL1_DENTH</name>
<organism evidence="1 2">
    <name type="scientific">Dendrobium thyrsiflorum</name>
    <name type="common">Pinecone-like raceme dendrobium</name>
    <name type="synonym">Orchid</name>
    <dbReference type="NCBI Taxonomy" id="117978"/>
    <lineage>
        <taxon>Eukaryota</taxon>
        <taxon>Viridiplantae</taxon>
        <taxon>Streptophyta</taxon>
        <taxon>Embryophyta</taxon>
        <taxon>Tracheophyta</taxon>
        <taxon>Spermatophyta</taxon>
        <taxon>Magnoliopsida</taxon>
        <taxon>Liliopsida</taxon>
        <taxon>Asparagales</taxon>
        <taxon>Orchidaceae</taxon>
        <taxon>Epidendroideae</taxon>
        <taxon>Malaxideae</taxon>
        <taxon>Dendrobiinae</taxon>
        <taxon>Dendrobium</taxon>
    </lineage>
</organism>
<evidence type="ECO:0000313" key="2">
    <source>
        <dbReference type="Proteomes" id="UP001552299"/>
    </source>
</evidence>
<reference evidence="1 2" key="1">
    <citation type="journal article" date="2024" name="Plant Biotechnol. J.">
        <title>Dendrobium thyrsiflorum genome and its molecular insights into genes involved in important horticultural traits.</title>
        <authorList>
            <person name="Chen B."/>
            <person name="Wang J.Y."/>
            <person name="Zheng P.J."/>
            <person name="Li K.L."/>
            <person name="Liang Y.M."/>
            <person name="Chen X.F."/>
            <person name="Zhang C."/>
            <person name="Zhao X."/>
            <person name="He X."/>
            <person name="Zhang G.Q."/>
            <person name="Liu Z.J."/>
            <person name="Xu Q."/>
        </authorList>
    </citation>
    <scope>NUCLEOTIDE SEQUENCE [LARGE SCALE GENOMIC DNA]</scope>
    <source>
        <strain evidence="1">GZMU011</strain>
    </source>
</reference>
<keyword evidence="2" id="KW-1185">Reference proteome</keyword>
<dbReference type="AlphaFoldDB" id="A0ABD0UVL1"/>